<gene>
    <name evidence="2" type="ORF">HUJ06_009838</name>
</gene>
<protein>
    <submittedName>
        <fullName evidence="2">Uncharacterized protein</fullName>
    </submittedName>
</protein>
<evidence type="ECO:0000313" key="3">
    <source>
        <dbReference type="Proteomes" id="UP000607653"/>
    </source>
</evidence>
<keyword evidence="3" id="KW-1185">Reference proteome</keyword>
<dbReference type="Proteomes" id="UP000607653">
    <property type="component" value="Unassembled WGS sequence"/>
</dbReference>
<dbReference type="PANTHER" id="PTHR13833:SF78">
    <property type="entry name" value="POTASSIUM TRANSPORTER"/>
    <property type="match status" value="1"/>
</dbReference>
<sequence length="112" mass="13404">MTKDPEKTHQLRQSRAFYSSWDGDFQQQQQQQQQPQQHQHQQQHHQRHYSSGSQTYYEQSCETTNEIVFGAVQEQDGRREAMVIKAVDYGDPIYDHHNIRSRLNYMGYSHGY</sequence>
<reference evidence="2 3" key="1">
    <citation type="journal article" date="2020" name="Mol. Biol. Evol.">
        <title>Distinct Expression and Methylation Patterns for Genes with Different Fates following a Single Whole-Genome Duplication in Flowering Plants.</title>
        <authorList>
            <person name="Shi T."/>
            <person name="Rahmani R.S."/>
            <person name="Gugger P.F."/>
            <person name="Wang M."/>
            <person name="Li H."/>
            <person name="Zhang Y."/>
            <person name="Li Z."/>
            <person name="Wang Q."/>
            <person name="Van de Peer Y."/>
            <person name="Marchal K."/>
            <person name="Chen J."/>
        </authorList>
    </citation>
    <scope>NUCLEOTIDE SEQUENCE [LARGE SCALE GENOMIC DNA]</scope>
    <source>
        <tissue evidence="2">Leaf</tissue>
    </source>
</reference>
<evidence type="ECO:0000313" key="2">
    <source>
        <dbReference type="EMBL" id="DAD30987.1"/>
    </source>
</evidence>
<dbReference type="PANTHER" id="PTHR13833">
    <property type="match status" value="1"/>
</dbReference>
<feature type="compositionally biased region" description="Low complexity" evidence="1">
    <location>
        <begin position="26"/>
        <end position="40"/>
    </location>
</feature>
<proteinExistence type="predicted"/>
<feature type="compositionally biased region" description="Polar residues" evidence="1">
    <location>
        <begin position="49"/>
        <end position="58"/>
    </location>
</feature>
<feature type="region of interest" description="Disordered" evidence="1">
    <location>
        <begin position="1"/>
        <end position="58"/>
    </location>
</feature>
<organism evidence="2 3">
    <name type="scientific">Nelumbo nucifera</name>
    <name type="common">Sacred lotus</name>
    <dbReference type="NCBI Taxonomy" id="4432"/>
    <lineage>
        <taxon>Eukaryota</taxon>
        <taxon>Viridiplantae</taxon>
        <taxon>Streptophyta</taxon>
        <taxon>Embryophyta</taxon>
        <taxon>Tracheophyta</taxon>
        <taxon>Spermatophyta</taxon>
        <taxon>Magnoliopsida</taxon>
        <taxon>Proteales</taxon>
        <taxon>Nelumbonaceae</taxon>
        <taxon>Nelumbo</taxon>
    </lineage>
</organism>
<dbReference type="EMBL" id="DUZY01000003">
    <property type="protein sequence ID" value="DAD30987.1"/>
    <property type="molecule type" value="Genomic_DNA"/>
</dbReference>
<comment type="caution">
    <text evidence="2">The sequence shown here is derived from an EMBL/GenBank/DDBJ whole genome shotgun (WGS) entry which is preliminary data.</text>
</comment>
<name>A0A822YEQ8_NELNU</name>
<accession>A0A822YEQ8</accession>
<dbReference type="AlphaFoldDB" id="A0A822YEQ8"/>
<evidence type="ECO:0000256" key="1">
    <source>
        <dbReference type="SAM" id="MobiDB-lite"/>
    </source>
</evidence>